<gene>
    <name evidence="9" type="ORF">AN963_03900</name>
</gene>
<keyword evidence="2 6" id="KW-0805">Transcription regulation</keyword>
<keyword evidence="3 6" id="KW-0731">Sigma factor</keyword>
<reference evidence="9 10" key="1">
    <citation type="submission" date="2015-09" db="EMBL/GenBank/DDBJ databases">
        <title>Genome sequencing project for genomic taxonomy and phylogenomics of Bacillus-like bacteria.</title>
        <authorList>
            <person name="Liu B."/>
            <person name="Wang J."/>
            <person name="Zhu Y."/>
            <person name="Liu G."/>
            <person name="Chen Q."/>
            <person name="Chen Z."/>
            <person name="Lan J."/>
            <person name="Che J."/>
            <person name="Ge C."/>
            <person name="Shi H."/>
            <person name="Pan Z."/>
            <person name="Liu X."/>
        </authorList>
    </citation>
    <scope>NUCLEOTIDE SEQUENCE [LARGE SCALE GENOMIC DNA]</scope>
    <source>
        <strain evidence="9 10">DSM 8552</strain>
    </source>
</reference>
<keyword evidence="4 6" id="KW-0238">DNA-binding</keyword>
<dbReference type="InterPro" id="IPR000838">
    <property type="entry name" value="RNA_pol_sigma70_ECF_CS"/>
</dbReference>
<comment type="caution">
    <text evidence="9">The sequence shown here is derived from an EMBL/GenBank/DDBJ whole genome shotgun (WGS) entry which is preliminary data.</text>
</comment>
<dbReference type="Pfam" id="PF04542">
    <property type="entry name" value="Sigma70_r2"/>
    <property type="match status" value="1"/>
</dbReference>
<evidence type="ECO:0000256" key="1">
    <source>
        <dbReference type="ARBA" id="ARBA00010641"/>
    </source>
</evidence>
<dbReference type="InterPro" id="IPR013324">
    <property type="entry name" value="RNA_pol_sigma_r3/r4-like"/>
</dbReference>
<dbReference type="SUPFAM" id="SSF88946">
    <property type="entry name" value="Sigma2 domain of RNA polymerase sigma factors"/>
    <property type="match status" value="1"/>
</dbReference>
<dbReference type="PANTHER" id="PTHR43133">
    <property type="entry name" value="RNA POLYMERASE ECF-TYPE SIGMA FACTO"/>
    <property type="match status" value="1"/>
</dbReference>
<evidence type="ECO:0000313" key="9">
    <source>
        <dbReference type="EMBL" id="KQL48942.1"/>
    </source>
</evidence>
<dbReference type="InterPro" id="IPR013325">
    <property type="entry name" value="RNA_pol_sigma_r2"/>
</dbReference>
<feature type="domain" description="RNA polymerase sigma factor 70 region 4 type 2" evidence="8">
    <location>
        <begin position="110"/>
        <end position="162"/>
    </location>
</feature>
<evidence type="ECO:0000259" key="7">
    <source>
        <dbReference type="Pfam" id="PF04542"/>
    </source>
</evidence>
<sequence length="182" mass="21555">MEKLQPTDDAAFEQIMREYGTRVLRLVTFLVKDRNVAEDLTQDVFVKVYRHLPRFRKESSIHTWIYRIAVNECKGHLRSWAFRQILPRSWIKRDSNVSTEQIVMHQSERDELVMQVQNLPSMYRQVIVLHYYADLSIAEVANVLSVSEGTVRTRLHRARQHLKKQLGEEGDWEWTRTSGSNN</sequence>
<feature type="domain" description="RNA polymerase sigma-70 region 2" evidence="7">
    <location>
        <begin position="16"/>
        <end position="79"/>
    </location>
</feature>
<dbReference type="CDD" id="cd06171">
    <property type="entry name" value="Sigma70_r4"/>
    <property type="match status" value="1"/>
</dbReference>
<evidence type="ECO:0000259" key="8">
    <source>
        <dbReference type="Pfam" id="PF08281"/>
    </source>
</evidence>
<dbReference type="Pfam" id="PF08281">
    <property type="entry name" value="Sigma70_r4_2"/>
    <property type="match status" value="1"/>
</dbReference>
<dbReference type="Proteomes" id="UP000051063">
    <property type="component" value="Unassembled WGS sequence"/>
</dbReference>
<organism evidence="9 10">
    <name type="scientific">Brevibacillus choshinensis</name>
    <dbReference type="NCBI Taxonomy" id="54911"/>
    <lineage>
        <taxon>Bacteria</taxon>
        <taxon>Bacillati</taxon>
        <taxon>Bacillota</taxon>
        <taxon>Bacilli</taxon>
        <taxon>Bacillales</taxon>
        <taxon>Paenibacillaceae</taxon>
        <taxon>Brevibacillus</taxon>
    </lineage>
</organism>
<proteinExistence type="inferred from homology"/>
<dbReference type="Gene3D" id="1.10.10.10">
    <property type="entry name" value="Winged helix-like DNA-binding domain superfamily/Winged helix DNA-binding domain"/>
    <property type="match status" value="1"/>
</dbReference>
<dbReference type="PANTHER" id="PTHR43133:SF60">
    <property type="entry name" value="RNA POLYMERASE SIGMA FACTOR SIGV"/>
    <property type="match status" value="1"/>
</dbReference>
<keyword evidence="10" id="KW-1185">Reference proteome</keyword>
<evidence type="ECO:0000256" key="5">
    <source>
        <dbReference type="ARBA" id="ARBA00023163"/>
    </source>
</evidence>
<comment type="similarity">
    <text evidence="1 6">Belongs to the sigma-70 factor family. ECF subfamily.</text>
</comment>
<keyword evidence="5 6" id="KW-0804">Transcription</keyword>
<evidence type="ECO:0000256" key="6">
    <source>
        <dbReference type="RuleBase" id="RU000716"/>
    </source>
</evidence>
<evidence type="ECO:0000256" key="2">
    <source>
        <dbReference type="ARBA" id="ARBA00023015"/>
    </source>
</evidence>
<dbReference type="EMBL" id="LJJB01000007">
    <property type="protein sequence ID" value="KQL48942.1"/>
    <property type="molecule type" value="Genomic_DNA"/>
</dbReference>
<evidence type="ECO:0000313" key="10">
    <source>
        <dbReference type="Proteomes" id="UP000051063"/>
    </source>
</evidence>
<dbReference type="SUPFAM" id="SSF88659">
    <property type="entry name" value="Sigma3 and sigma4 domains of RNA polymerase sigma factors"/>
    <property type="match status" value="1"/>
</dbReference>
<dbReference type="NCBIfam" id="TIGR02937">
    <property type="entry name" value="sigma70-ECF"/>
    <property type="match status" value="1"/>
</dbReference>
<dbReference type="RefSeq" id="WP_055743239.1">
    <property type="nucleotide sequence ID" value="NZ_LJJB01000007.1"/>
</dbReference>
<dbReference type="PROSITE" id="PS01063">
    <property type="entry name" value="SIGMA70_ECF"/>
    <property type="match status" value="1"/>
</dbReference>
<protein>
    <recommendedName>
        <fullName evidence="6">RNA polymerase sigma factor</fullName>
    </recommendedName>
</protein>
<dbReference type="InterPro" id="IPR039425">
    <property type="entry name" value="RNA_pol_sigma-70-like"/>
</dbReference>
<dbReference type="InterPro" id="IPR007627">
    <property type="entry name" value="RNA_pol_sigma70_r2"/>
</dbReference>
<name>A0ABR5NBN4_BRECH</name>
<dbReference type="InterPro" id="IPR014284">
    <property type="entry name" value="RNA_pol_sigma-70_dom"/>
</dbReference>
<dbReference type="Gene3D" id="1.10.1740.10">
    <property type="match status" value="1"/>
</dbReference>
<evidence type="ECO:0000256" key="3">
    <source>
        <dbReference type="ARBA" id="ARBA00023082"/>
    </source>
</evidence>
<accession>A0ABR5NBN4</accession>
<dbReference type="InterPro" id="IPR013249">
    <property type="entry name" value="RNA_pol_sigma70_r4_t2"/>
</dbReference>
<evidence type="ECO:0000256" key="4">
    <source>
        <dbReference type="ARBA" id="ARBA00023125"/>
    </source>
</evidence>
<dbReference type="InterPro" id="IPR036388">
    <property type="entry name" value="WH-like_DNA-bd_sf"/>
</dbReference>